<comment type="function">
    <text evidence="1">Involved in the transposition of the insertion sequence.</text>
</comment>
<evidence type="ECO:0000256" key="1">
    <source>
        <dbReference type="ARBA" id="ARBA00002286"/>
    </source>
</evidence>
<dbReference type="GO" id="GO:0015074">
    <property type="term" value="P:DNA integration"/>
    <property type="evidence" value="ECO:0007669"/>
    <property type="project" value="InterPro"/>
</dbReference>
<reference evidence="3" key="2">
    <citation type="submission" date="2021-04" db="EMBL/GenBank/DDBJ databases">
        <authorList>
            <person name="Gilroy R."/>
        </authorList>
    </citation>
    <scope>NUCLEOTIDE SEQUENCE</scope>
    <source>
        <strain evidence="3">ChiGjej1B1-14440</strain>
    </source>
</reference>
<dbReference type="InterPro" id="IPR048020">
    <property type="entry name" value="Transpos_IS3"/>
</dbReference>
<dbReference type="Gene3D" id="3.30.420.10">
    <property type="entry name" value="Ribonuclease H-like superfamily/Ribonuclease H"/>
    <property type="match status" value="1"/>
</dbReference>
<dbReference type="EMBL" id="DXET01000201">
    <property type="protein sequence ID" value="HIX82088.1"/>
    <property type="molecule type" value="Genomic_DNA"/>
</dbReference>
<evidence type="ECO:0000313" key="4">
    <source>
        <dbReference type="Proteomes" id="UP000886724"/>
    </source>
</evidence>
<dbReference type="PROSITE" id="PS50994">
    <property type="entry name" value="INTEGRASE"/>
    <property type="match status" value="1"/>
</dbReference>
<name>A0A9D1XM92_9FIRM</name>
<sequence length="188" mass="22212">MLKKLKLSKSGYYEYLKRKTCRQKIRKARITERIKEIHKDSKEIYGAPKITRILKKEGEKISEKYVGNIMRENKIKAHYIKPYTITTKDCDFSNKLKNILNRDFNPKRPNQAWCTDITYIWTADEGFVYLNSIMDLYSRKIIAWTLSKTLEVEEVLKCLETAKKRRKSAEPVVIHADYAEEKTIPNSV</sequence>
<evidence type="ECO:0000259" key="2">
    <source>
        <dbReference type="PROSITE" id="PS50994"/>
    </source>
</evidence>
<dbReference type="InterPro" id="IPR025948">
    <property type="entry name" value="HTH-like_dom"/>
</dbReference>
<gene>
    <name evidence="3" type="ORF">H9980_08995</name>
</gene>
<dbReference type="PANTHER" id="PTHR46889">
    <property type="entry name" value="TRANSPOSASE INSF FOR INSERTION SEQUENCE IS3B-RELATED"/>
    <property type="match status" value="1"/>
</dbReference>
<comment type="caution">
    <text evidence="3">The sequence shown here is derived from an EMBL/GenBank/DDBJ whole genome shotgun (WGS) entry which is preliminary data.</text>
</comment>
<dbReference type="PANTHER" id="PTHR46889:SF4">
    <property type="entry name" value="TRANSPOSASE INSO FOR INSERTION SEQUENCE ELEMENT IS911B-RELATED"/>
    <property type="match status" value="1"/>
</dbReference>
<evidence type="ECO:0000313" key="3">
    <source>
        <dbReference type="EMBL" id="HIX82088.1"/>
    </source>
</evidence>
<proteinExistence type="predicted"/>
<dbReference type="Pfam" id="PF13276">
    <property type="entry name" value="HTH_21"/>
    <property type="match status" value="1"/>
</dbReference>
<reference evidence="3" key="1">
    <citation type="journal article" date="2021" name="PeerJ">
        <title>Extensive microbial diversity within the chicken gut microbiome revealed by metagenomics and culture.</title>
        <authorList>
            <person name="Gilroy R."/>
            <person name="Ravi A."/>
            <person name="Getino M."/>
            <person name="Pursley I."/>
            <person name="Horton D.L."/>
            <person name="Alikhan N.F."/>
            <person name="Baker D."/>
            <person name="Gharbi K."/>
            <person name="Hall N."/>
            <person name="Watson M."/>
            <person name="Adriaenssens E.M."/>
            <person name="Foster-Nyarko E."/>
            <person name="Jarju S."/>
            <person name="Secka A."/>
            <person name="Antonio M."/>
            <person name="Oren A."/>
            <person name="Chaudhuri R.R."/>
            <person name="La Ragione R."/>
            <person name="Hildebrand F."/>
            <person name="Pallen M.J."/>
        </authorList>
    </citation>
    <scope>NUCLEOTIDE SEQUENCE</scope>
    <source>
        <strain evidence="3">ChiGjej1B1-14440</strain>
    </source>
</reference>
<dbReference type="GO" id="GO:0003676">
    <property type="term" value="F:nucleic acid binding"/>
    <property type="evidence" value="ECO:0007669"/>
    <property type="project" value="InterPro"/>
</dbReference>
<dbReference type="InterPro" id="IPR001584">
    <property type="entry name" value="Integrase_cat-core"/>
</dbReference>
<dbReference type="Pfam" id="PF00665">
    <property type="entry name" value="rve"/>
    <property type="match status" value="1"/>
</dbReference>
<dbReference type="NCBIfam" id="NF033516">
    <property type="entry name" value="transpos_IS3"/>
    <property type="match status" value="1"/>
</dbReference>
<accession>A0A9D1XM92</accession>
<dbReference type="SUPFAM" id="SSF53098">
    <property type="entry name" value="Ribonuclease H-like"/>
    <property type="match status" value="1"/>
</dbReference>
<dbReference type="InterPro" id="IPR012337">
    <property type="entry name" value="RNaseH-like_sf"/>
</dbReference>
<protein>
    <submittedName>
        <fullName evidence="3">IS3 family transposase</fullName>
    </submittedName>
</protein>
<dbReference type="Proteomes" id="UP000886724">
    <property type="component" value="Unassembled WGS sequence"/>
</dbReference>
<dbReference type="AlphaFoldDB" id="A0A9D1XM92"/>
<organism evidence="3 4">
    <name type="scientific">Candidatus Erysipelatoclostridium merdavium</name>
    <dbReference type="NCBI Taxonomy" id="2838566"/>
    <lineage>
        <taxon>Bacteria</taxon>
        <taxon>Bacillati</taxon>
        <taxon>Bacillota</taxon>
        <taxon>Erysipelotrichia</taxon>
        <taxon>Erysipelotrichales</taxon>
        <taxon>Erysipelotrichales incertae sedis</taxon>
    </lineage>
</organism>
<dbReference type="InterPro" id="IPR050900">
    <property type="entry name" value="Transposase_IS3/IS150/IS904"/>
</dbReference>
<feature type="domain" description="Integrase catalytic" evidence="2">
    <location>
        <begin position="105"/>
        <end position="188"/>
    </location>
</feature>
<dbReference type="InterPro" id="IPR036397">
    <property type="entry name" value="RNaseH_sf"/>
</dbReference>